<evidence type="ECO:0000256" key="5">
    <source>
        <dbReference type="ARBA" id="ARBA00022825"/>
    </source>
</evidence>
<evidence type="ECO:0000256" key="7">
    <source>
        <dbReference type="ARBA" id="ARBA00023145"/>
    </source>
</evidence>
<evidence type="ECO:0000256" key="4">
    <source>
        <dbReference type="ARBA" id="ARBA00022801"/>
    </source>
</evidence>
<sequence length="598" mass="60955">MATKKTSTPHIAASPRTVLPGSEKSPFRPAAADPAGEKPAPSGGKITVSVIVRRKTPLKAANRLGKQRLTRAQYKQSHAADPAAVKLVRTFAKEFGLAVVPDPLSLECRIIKLAGTMAAMQKAFGVTLTHKTYDGATYRVRQGSITLPAELVGPVEAVLGLDNRPQAQPHFRIAGQRGDLAANAAQAGGFAHPHIAIPNAAATNISYTPPQIATLYQFPANASAAGQTIGLLELGGGYKTADLTAYFKTLGQKPPKVTAVSVDGGKNSPSTVNSADGEVMLDIEVAAAVAPGANIVVYFAPNTDQGFIDAVATAVHDTTNKPSVISISWGGPESSWTAQALNALDAACQSAAALGITITVAAGDNGSTDSVTDGQNHVDFPASSPHVLACGGTKLLGSGSSITSEVVWNELANNEGATGGGVSNFFPLPTWQANAGVPAPTTPGGGRGVPDVAGNADPSTGYTIRVDGQTLPIGGTSAVAPLWAGLIALANSQNGKSAGFLQPAIYAAKGKAAFNDITSGTNYQGTPVGFIAGPGWDACTGLGSPIGTKIISVVNPSASTTSKGGKNKGSKKKPLRTRPARKPHAVTNRRKAAAGKRR</sequence>
<dbReference type="Proteomes" id="UP000568106">
    <property type="component" value="Unassembled WGS sequence"/>
</dbReference>
<evidence type="ECO:0000256" key="8">
    <source>
        <dbReference type="SAM" id="MobiDB-lite"/>
    </source>
</evidence>
<comment type="caution">
    <text evidence="10">The sequence shown here is derived from an EMBL/GenBank/DDBJ whole genome shotgun (WGS) entry which is preliminary data.</text>
</comment>
<dbReference type="CDD" id="cd04056">
    <property type="entry name" value="Peptidases_S53"/>
    <property type="match status" value="1"/>
</dbReference>
<dbReference type="InterPro" id="IPR015366">
    <property type="entry name" value="S53_propep"/>
</dbReference>
<dbReference type="InterPro" id="IPR050819">
    <property type="entry name" value="Tripeptidyl-peptidase_I"/>
</dbReference>
<dbReference type="Pfam" id="PF09286">
    <property type="entry name" value="Pro-kuma_activ"/>
    <property type="match status" value="1"/>
</dbReference>
<dbReference type="PANTHER" id="PTHR14218:SF15">
    <property type="entry name" value="TRIPEPTIDYL-PEPTIDASE 1"/>
    <property type="match status" value="1"/>
</dbReference>
<dbReference type="SMART" id="SM00944">
    <property type="entry name" value="Pro-kuma_activ"/>
    <property type="match status" value="1"/>
</dbReference>
<feature type="region of interest" description="Disordered" evidence="8">
    <location>
        <begin position="1"/>
        <end position="46"/>
    </location>
</feature>
<dbReference type="GO" id="GO:0008240">
    <property type="term" value="F:tripeptidyl-peptidase activity"/>
    <property type="evidence" value="ECO:0007669"/>
    <property type="project" value="TreeGrafter"/>
</dbReference>
<dbReference type="InterPro" id="IPR036852">
    <property type="entry name" value="Peptidase_S8/S53_dom_sf"/>
</dbReference>
<evidence type="ECO:0000256" key="1">
    <source>
        <dbReference type="ARBA" id="ARBA00001913"/>
    </source>
</evidence>
<dbReference type="Gene3D" id="3.40.50.200">
    <property type="entry name" value="Peptidase S8/S53 domain"/>
    <property type="match status" value="1"/>
</dbReference>
<evidence type="ECO:0000313" key="10">
    <source>
        <dbReference type="EMBL" id="MBB5319123.1"/>
    </source>
</evidence>
<evidence type="ECO:0000256" key="3">
    <source>
        <dbReference type="ARBA" id="ARBA00022723"/>
    </source>
</evidence>
<feature type="domain" description="Peptidase S53" evidence="9">
    <location>
        <begin position="206"/>
        <end position="557"/>
    </location>
</feature>
<keyword evidence="11" id="KW-1185">Reference proteome</keyword>
<dbReference type="EMBL" id="JACHDY010000006">
    <property type="protein sequence ID" value="MBB5319123.1"/>
    <property type="molecule type" value="Genomic_DNA"/>
</dbReference>
<dbReference type="SUPFAM" id="SSF54897">
    <property type="entry name" value="Protease propeptides/inhibitors"/>
    <property type="match status" value="1"/>
</dbReference>
<feature type="compositionally biased region" description="Basic residues" evidence="8">
    <location>
        <begin position="565"/>
        <end position="598"/>
    </location>
</feature>
<dbReference type="PANTHER" id="PTHR14218">
    <property type="entry name" value="PROTEASE S8 TRIPEPTIDYL PEPTIDASE I CLN2"/>
    <property type="match status" value="1"/>
</dbReference>
<accession>A0A7W8MSW7</accession>
<protein>
    <submittedName>
        <fullName evidence="10">Kumamolisin</fullName>
    </submittedName>
</protein>
<dbReference type="AlphaFoldDB" id="A0A7W8MSW7"/>
<evidence type="ECO:0000259" key="9">
    <source>
        <dbReference type="PROSITE" id="PS51695"/>
    </source>
</evidence>
<dbReference type="PROSITE" id="PS51695">
    <property type="entry name" value="SEDOLISIN"/>
    <property type="match status" value="1"/>
</dbReference>
<dbReference type="GO" id="GO:0006508">
    <property type="term" value="P:proteolysis"/>
    <property type="evidence" value="ECO:0007669"/>
    <property type="project" value="UniProtKB-KW"/>
</dbReference>
<evidence type="ECO:0000256" key="2">
    <source>
        <dbReference type="ARBA" id="ARBA00022670"/>
    </source>
</evidence>
<keyword evidence="7" id="KW-0865">Zymogen</keyword>
<keyword evidence="3" id="KW-0479">Metal-binding</keyword>
<dbReference type="GO" id="GO:0004252">
    <property type="term" value="F:serine-type endopeptidase activity"/>
    <property type="evidence" value="ECO:0007669"/>
    <property type="project" value="InterPro"/>
</dbReference>
<gene>
    <name evidence="10" type="ORF">HDF09_003822</name>
</gene>
<reference evidence="10" key="1">
    <citation type="submission" date="2020-08" db="EMBL/GenBank/DDBJ databases">
        <title>Genomic Encyclopedia of Type Strains, Phase IV (KMG-V): Genome sequencing to study the core and pangenomes of soil and plant-associated prokaryotes.</title>
        <authorList>
            <person name="Whitman W."/>
        </authorList>
    </citation>
    <scope>NUCLEOTIDE SEQUENCE [LARGE SCALE GENOMIC DNA]</scope>
    <source>
        <strain evidence="10">M8UP27</strain>
    </source>
</reference>
<feature type="region of interest" description="Disordered" evidence="8">
    <location>
        <begin position="556"/>
        <end position="598"/>
    </location>
</feature>
<name>A0A7W8MSW7_9BACT</name>
<keyword evidence="2" id="KW-0645">Protease</keyword>
<proteinExistence type="predicted"/>
<dbReference type="GO" id="GO:0046872">
    <property type="term" value="F:metal ion binding"/>
    <property type="evidence" value="ECO:0007669"/>
    <property type="project" value="UniProtKB-KW"/>
</dbReference>
<evidence type="ECO:0000313" key="11">
    <source>
        <dbReference type="Proteomes" id="UP000568106"/>
    </source>
</evidence>
<keyword evidence="5" id="KW-0720">Serine protease</keyword>
<organism evidence="10 11">
    <name type="scientific">Tunturiibacter empetritectus</name>
    <dbReference type="NCBI Taxonomy" id="3069691"/>
    <lineage>
        <taxon>Bacteria</taxon>
        <taxon>Pseudomonadati</taxon>
        <taxon>Acidobacteriota</taxon>
        <taxon>Terriglobia</taxon>
        <taxon>Terriglobales</taxon>
        <taxon>Acidobacteriaceae</taxon>
        <taxon>Tunturiibacter</taxon>
    </lineage>
</organism>
<dbReference type="SUPFAM" id="SSF52743">
    <property type="entry name" value="Subtilisin-like"/>
    <property type="match status" value="1"/>
</dbReference>
<evidence type="ECO:0000256" key="6">
    <source>
        <dbReference type="ARBA" id="ARBA00022837"/>
    </source>
</evidence>
<comment type="cofactor">
    <cofactor evidence="1">
        <name>Ca(2+)</name>
        <dbReference type="ChEBI" id="CHEBI:29108"/>
    </cofactor>
</comment>
<keyword evidence="6" id="KW-0106">Calcium</keyword>
<keyword evidence="4" id="KW-0378">Hydrolase</keyword>
<dbReference type="InterPro" id="IPR030400">
    <property type="entry name" value="Sedolisin_dom"/>
</dbReference>